<keyword evidence="2" id="KW-0472">Membrane</keyword>
<dbReference type="WBParaSite" id="Minc3s03273g33366">
    <property type="protein sequence ID" value="Minc3s03273g33366"/>
    <property type="gene ID" value="Minc3s03273g33366"/>
</dbReference>
<evidence type="ECO:0000313" key="3">
    <source>
        <dbReference type="Proteomes" id="UP000887563"/>
    </source>
</evidence>
<dbReference type="AlphaFoldDB" id="A0A914MZQ1"/>
<name>A0A914MZQ1_MELIC</name>
<sequence length="152" mass="16326">MALTDLFIIFSIFPFILLNIFNLKCTQSQELDKGGVGSFMNLITPKDIAELTQAATQIAAQTFRSNGELISNSGPEVRPVSLDSQPSEMFGQGLTNLMGPVRQSIASALTGQRVQQQPETRASLSNPQPLQGTTSGEDSNSNGENSCPDSEF</sequence>
<organism evidence="3 4">
    <name type="scientific">Meloidogyne incognita</name>
    <name type="common">Southern root-knot nematode worm</name>
    <name type="synonym">Oxyuris incognita</name>
    <dbReference type="NCBI Taxonomy" id="6306"/>
    <lineage>
        <taxon>Eukaryota</taxon>
        <taxon>Metazoa</taxon>
        <taxon>Ecdysozoa</taxon>
        <taxon>Nematoda</taxon>
        <taxon>Chromadorea</taxon>
        <taxon>Rhabditida</taxon>
        <taxon>Tylenchina</taxon>
        <taxon>Tylenchomorpha</taxon>
        <taxon>Tylenchoidea</taxon>
        <taxon>Meloidogynidae</taxon>
        <taxon>Meloidogyninae</taxon>
        <taxon>Meloidogyne</taxon>
        <taxon>Meloidogyne incognita group</taxon>
    </lineage>
</organism>
<keyword evidence="3" id="KW-1185">Reference proteome</keyword>
<keyword evidence="2" id="KW-0812">Transmembrane</keyword>
<feature type="compositionally biased region" description="Polar residues" evidence="1">
    <location>
        <begin position="109"/>
        <end position="134"/>
    </location>
</feature>
<protein>
    <submittedName>
        <fullName evidence="4">Uncharacterized protein</fullName>
    </submittedName>
</protein>
<feature type="compositionally biased region" description="Low complexity" evidence="1">
    <location>
        <begin position="135"/>
        <end position="146"/>
    </location>
</feature>
<accession>A0A914MZQ1</accession>
<feature type="region of interest" description="Disordered" evidence="1">
    <location>
        <begin position="109"/>
        <end position="152"/>
    </location>
</feature>
<evidence type="ECO:0000256" key="1">
    <source>
        <dbReference type="SAM" id="MobiDB-lite"/>
    </source>
</evidence>
<dbReference type="Proteomes" id="UP000887563">
    <property type="component" value="Unplaced"/>
</dbReference>
<feature type="transmembrane region" description="Helical" evidence="2">
    <location>
        <begin position="6"/>
        <end position="23"/>
    </location>
</feature>
<evidence type="ECO:0000256" key="2">
    <source>
        <dbReference type="SAM" id="Phobius"/>
    </source>
</evidence>
<proteinExistence type="predicted"/>
<keyword evidence="2" id="KW-1133">Transmembrane helix</keyword>
<reference evidence="4" key="1">
    <citation type="submission" date="2022-11" db="UniProtKB">
        <authorList>
            <consortium name="WormBaseParasite"/>
        </authorList>
    </citation>
    <scope>IDENTIFICATION</scope>
</reference>
<evidence type="ECO:0000313" key="4">
    <source>
        <dbReference type="WBParaSite" id="Minc3s03273g33366"/>
    </source>
</evidence>
<feature type="region of interest" description="Disordered" evidence="1">
    <location>
        <begin position="68"/>
        <end position="88"/>
    </location>
</feature>